<dbReference type="OrthoDB" id="9807209at2"/>
<protein>
    <recommendedName>
        <fullName evidence="3">Glycosyltransferase</fullName>
    </recommendedName>
</protein>
<keyword evidence="2" id="KW-1185">Reference proteome</keyword>
<dbReference type="Pfam" id="PF13692">
    <property type="entry name" value="Glyco_trans_1_4"/>
    <property type="match status" value="1"/>
</dbReference>
<dbReference type="PATRIC" id="fig|1088869.3.peg.515"/>
<proteinExistence type="predicted"/>
<dbReference type="SUPFAM" id="SSF53756">
    <property type="entry name" value="UDP-Glycosyltransferase/glycogen phosphorylase"/>
    <property type="match status" value="1"/>
</dbReference>
<dbReference type="eggNOG" id="COG0438">
    <property type="taxonomic scope" value="Bacteria"/>
</dbReference>
<gene>
    <name evidence="1" type="ORF">GMO_05070</name>
</gene>
<accession>G6XG92</accession>
<organism evidence="1 2">
    <name type="scientific">Gluconobacter morbifer G707</name>
    <dbReference type="NCBI Taxonomy" id="1088869"/>
    <lineage>
        <taxon>Bacteria</taxon>
        <taxon>Pseudomonadati</taxon>
        <taxon>Pseudomonadota</taxon>
        <taxon>Alphaproteobacteria</taxon>
        <taxon>Acetobacterales</taxon>
        <taxon>Acetobacteraceae</taxon>
        <taxon>Gluconobacter</taxon>
    </lineage>
</organism>
<sequence>MSEKTDGGKDFPAVRGLVERVDRVSIKGWACDGSEQPVRLRLYCNDIVLGSVTADQYRPDLQESGGGSGHHGFIFIVEGGLPAGRRLKIRACREEDEAELPGSPYRVGFPTLGTAPAAVSPGRKSEGSGFLDIVERRRIQGWTWDSQQPEKSFLVQIIDNGEVLAETVANRFRPDLEKAGVGSGHFGFSIVLPTGLTPTRRHVIRVIREDGVELDGSPHVLEPLSVFNDELLCFLRAEAQAVGSREEQERVAALCLETASTLRKCANRDLTRHTDLAVDRELALRLCEEGSAVPDSRSNMRALVVDARYPDPNRDAGSNAILSHMRALVDLGYEVFFTAMGEGRPDQARIDALIRDGIQPLHAPLFETVETVIRGQPNSFGLIYLHRVEVALAYIGLVRLYQKQARVLFSVADLSHVRLQRQAEELDDPLAEANARRMKTLERICAIQADAVITHSPEELRLLGALAPRTPAFVVPWAVQTPPVSPRLEGRHGCIFVGHYGHLPNDDAAIWLIQEIVPRIHERRPDIPCYLAGSYMPEHLRSLGRENVTILGYVPALADALANVRVGLAPLRFGAGIKGKVLDMLGHGLPVVMTPVAAEGIPLTPGLAKLVRQTADEIADSVIALHETDDAGGYGREGVAFIRDHYSAADVVRAMREAIAALS</sequence>
<evidence type="ECO:0008006" key="3">
    <source>
        <dbReference type="Google" id="ProtNLM"/>
    </source>
</evidence>
<dbReference type="STRING" id="1088869.GMO_05070"/>
<dbReference type="RefSeq" id="WP_008850657.1">
    <property type="nucleotide sequence ID" value="NZ_AGQV01000001.1"/>
</dbReference>
<dbReference type="EMBL" id="AGQV01000001">
    <property type="protein sequence ID" value="EHH69200.1"/>
    <property type="molecule type" value="Genomic_DNA"/>
</dbReference>
<dbReference type="Proteomes" id="UP000004949">
    <property type="component" value="Unassembled WGS sequence"/>
</dbReference>
<dbReference type="AlphaFoldDB" id="G6XG92"/>
<name>G6XG92_9PROT</name>
<dbReference type="Gene3D" id="3.40.50.2000">
    <property type="entry name" value="Glycogen Phosphorylase B"/>
    <property type="match status" value="2"/>
</dbReference>
<evidence type="ECO:0000313" key="1">
    <source>
        <dbReference type="EMBL" id="EHH69200.1"/>
    </source>
</evidence>
<reference evidence="1 2" key="1">
    <citation type="submission" date="2011-10" db="EMBL/GenBank/DDBJ databases">
        <title>Genome sequence of Gluconobacter morbifer G707, isolated from Drosophila gut.</title>
        <authorList>
            <person name="Lee W.-J."/>
            <person name="Kim E.-K."/>
        </authorList>
    </citation>
    <scope>NUCLEOTIDE SEQUENCE [LARGE SCALE GENOMIC DNA]</scope>
    <source>
        <strain evidence="1 2">G707</strain>
    </source>
</reference>
<comment type="caution">
    <text evidence="1">The sequence shown here is derived from an EMBL/GenBank/DDBJ whole genome shotgun (WGS) entry which is preliminary data.</text>
</comment>
<evidence type="ECO:0000313" key="2">
    <source>
        <dbReference type="Proteomes" id="UP000004949"/>
    </source>
</evidence>